<comment type="subcellular location">
    <subcellularLocation>
        <location evidence="1">Membrane</location>
        <topology evidence="1">Multi-pass membrane protein</topology>
    </subcellularLocation>
</comment>
<dbReference type="InterPro" id="IPR045888">
    <property type="entry name" value="Erv"/>
</dbReference>
<dbReference type="Pfam" id="PF07970">
    <property type="entry name" value="COPIIcoated_ERV"/>
    <property type="match status" value="1"/>
</dbReference>
<dbReference type="OrthoDB" id="270930at2759"/>
<keyword evidence="5 6" id="KW-0472">Membrane</keyword>
<feature type="transmembrane region" description="Helical" evidence="6">
    <location>
        <begin position="20"/>
        <end position="42"/>
    </location>
</feature>
<evidence type="ECO:0000313" key="9">
    <source>
        <dbReference type="EMBL" id="EEC51727.1"/>
    </source>
</evidence>
<dbReference type="InterPro" id="IPR012936">
    <property type="entry name" value="Erv_C"/>
</dbReference>
<dbReference type="GO" id="GO:0005783">
    <property type="term" value="C:endoplasmic reticulum"/>
    <property type="evidence" value="ECO:0007669"/>
    <property type="project" value="TreeGrafter"/>
</dbReference>
<dbReference type="STRING" id="556484.B7FPS4"/>
<comment type="similarity">
    <text evidence="2">Belongs to the ERGIC family.</text>
</comment>
<evidence type="ECO:0000259" key="8">
    <source>
        <dbReference type="Pfam" id="PF13850"/>
    </source>
</evidence>
<feature type="domain" description="Endoplasmic reticulum vesicle transporter N-terminal" evidence="8">
    <location>
        <begin position="7"/>
        <end position="96"/>
    </location>
</feature>
<dbReference type="EMBL" id="CM000605">
    <property type="protein sequence ID" value="EEC51727.1"/>
    <property type="molecule type" value="Genomic_DNA"/>
</dbReference>
<dbReference type="HOGENOM" id="CLU_034705_1_0_1"/>
<feature type="domain" description="Endoplasmic reticulum vesicle transporter C-terminal" evidence="7">
    <location>
        <begin position="166"/>
        <end position="389"/>
    </location>
</feature>
<dbReference type="InParanoid" id="B7FPS4"/>
<organism evidence="9 10">
    <name type="scientific">Phaeodactylum tricornutum (strain CCAP 1055/1)</name>
    <dbReference type="NCBI Taxonomy" id="556484"/>
    <lineage>
        <taxon>Eukaryota</taxon>
        <taxon>Sar</taxon>
        <taxon>Stramenopiles</taxon>
        <taxon>Ochrophyta</taxon>
        <taxon>Bacillariophyta</taxon>
        <taxon>Bacillariophyceae</taxon>
        <taxon>Bacillariophycidae</taxon>
        <taxon>Naviculales</taxon>
        <taxon>Phaeodactylaceae</taxon>
        <taxon>Phaeodactylum</taxon>
    </lineage>
</organism>
<accession>B7FPS4</accession>
<dbReference type="RefSeq" id="XP_002177264.1">
    <property type="nucleotide sequence ID" value="XM_002177228.1"/>
</dbReference>
<evidence type="ECO:0000256" key="4">
    <source>
        <dbReference type="ARBA" id="ARBA00022989"/>
    </source>
</evidence>
<keyword evidence="4 6" id="KW-1133">Transmembrane helix</keyword>
<evidence type="ECO:0000256" key="5">
    <source>
        <dbReference type="ARBA" id="ARBA00023136"/>
    </source>
</evidence>
<dbReference type="GeneID" id="7196442"/>
<reference evidence="9 10" key="1">
    <citation type="journal article" date="2008" name="Nature">
        <title>The Phaeodactylum genome reveals the evolutionary history of diatom genomes.</title>
        <authorList>
            <person name="Bowler C."/>
            <person name="Allen A.E."/>
            <person name="Badger J.H."/>
            <person name="Grimwood J."/>
            <person name="Jabbari K."/>
            <person name="Kuo A."/>
            <person name="Maheswari U."/>
            <person name="Martens C."/>
            <person name="Maumus F."/>
            <person name="Otillar R.P."/>
            <person name="Rayko E."/>
            <person name="Salamov A."/>
            <person name="Vandepoele K."/>
            <person name="Beszteri B."/>
            <person name="Gruber A."/>
            <person name="Heijde M."/>
            <person name="Katinka M."/>
            <person name="Mock T."/>
            <person name="Valentin K."/>
            <person name="Verret F."/>
            <person name="Berges J.A."/>
            <person name="Brownlee C."/>
            <person name="Cadoret J.P."/>
            <person name="Chiovitti A."/>
            <person name="Choi C.J."/>
            <person name="Coesel S."/>
            <person name="De Martino A."/>
            <person name="Detter J.C."/>
            <person name="Durkin C."/>
            <person name="Falciatore A."/>
            <person name="Fournet J."/>
            <person name="Haruta M."/>
            <person name="Huysman M.J."/>
            <person name="Jenkins B.D."/>
            <person name="Jiroutova K."/>
            <person name="Jorgensen R.E."/>
            <person name="Joubert Y."/>
            <person name="Kaplan A."/>
            <person name="Kroger N."/>
            <person name="Kroth P.G."/>
            <person name="La Roche J."/>
            <person name="Lindquist E."/>
            <person name="Lommer M."/>
            <person name="Martin-Jezequel V."/>
            <person name="Lopez P.J."/>
            <person name="Lucas S."/>
            <person name="Mangogna M."/>
            <person name="McGinnis K."/>
            <person name="Medlin L.K."/>
            <person name="Montsant A."/>
            <person name="Oudot-Le Secq M.P."/>
            <person name="Napoli C."/>
            <person name="Obornik M."/>
            <person name="Parker M.S."/>
            <person name="Petit J.L."/>
            <person name="Porcel B.M."/>
            <person name="Poulsen N."/>
            <person name="Robison M."/>
            <person name="Rychlewski L."/>
            <person name="Rynearson T.A."/>
            <person name="Schmutz J."/>
            <person name="Shapiro H."/>
            <person name="Siaut M."/>
            <person name="Stanley M."/>
            <person name="Sussman M.R."/>
            <person name="Taylor A.R."/>
            <person name="Vardi A."/>
            <person name="von Dassow P."/>
            <person name="Vyverman W."/>
            <person name="Willis A."/>
            <person name="Wyrwicz L.S."/>
            <person name="Rokhsar D.S."/>
            <person name="Weissenbach J."/>
            <person name="Armbrust E.V."/>
            <person name="Green B.R."/>
            <person name="Van de Peer Y."/>
            <person name="Grigoriev I.V."/>
        </authorList>
    </citation>
    <scope>NUCLEOTIDE SEQUENCE [LARGE SCALE GENOMIC DNA]</scope>
    <source>
        <strain evidence="9 10">CCAP 1055/1</strain>
    </source>
</reference>
<evidence type="ECO:0000256" key="1">
    <source>
        <dbReference type="ARBA" id="ARBA00004141"/>
    </source>
</evidence>
<evidence type="ECO:0000256" key="2">
    <source>
        <dbReference type="ARBA" id="ARBA00005648"/>
    </source>
</evidence>
<evidence type="ECO:0000313" key="10">
    <source>
        <dbReference type="Proteomes" id="UP000000759"/>
    </source>
</evidence>
<sequence>MDLKDRLKRFDTHSPVSKEFRVYTVQGAVLSIVTLVFVGYLVTADFFFNFQVTLQEKVHVNASSPSGIELEFDVSLPDVPCSKLSIDANDPNGQKQSLHLDTDHHVWKHRITLLPNGHRQLLGERSKLELGSTLLTEKDLEVKAEELQNAKDNSESRTEMTPCGDCYGAGEEGECCKSCEDVKRAYKRRGWSLRDTSGVSQCRRESGIAEAEGEGCNVHGVVALSSGGGNLHIAPGRDTEANFPGGMNIFDALLQSFHQWNVSHQIHKLRFGKDYPAGVYQLDGETRTITDGYGMYQYYFQVVPTRYTFLNGTTIQTHQYSVTEHLRHVSPGSNRGYSLNSRMPGIFFFYEVSPLHVDIMEVYQKGWIAFLTSVCAIVGGVVTIAGLIDHVIFSRQHSSRELMR</sequence>
<dbReference type="Pfam" id="PF13850">
    <property type="entry name" value="ERGIC_N"/>
    <property type="match status" value="1"/>
</dbReference>
<evidence type="ECO:0000256" key="3">
    <source>
        <dbReference type="ARBA" id="ARBA00022692"/>
    </source>
</evidence>
<dbReference type="AlphaFoldDB" id="B7FPS4"/>
<reference evidence="10" key="2">
    <citation type="submission" date="2008-08" db="EMBL/GenBank/DDBJ databases">
        <authorList>
            <consortium name="Diatom Consortium"/>
            <person name="Grigoriev I."/>
            <person name="Grimwood J."/>
            <person name="Kuo A."/>
            <person name="Otillar R.P."/>
            <person name="Salamov A."/>
            <person name="Detter J.C."/>
            <person name="Lindquist E."/>
            <person name="Shapiro H."/>
            <person name="Lucas S."/>
            <person name="Glavina del Rio T."/>
            <person name="Pitluck S."/>
            <person name="Rokhsar D."/>
            <person name="Bowler C."/>
        </authorList>
    </citation>
    <scope>GENOME REANNOTATION</scope>
    <source>
        <strain evidence="10">CCAP 1055/1</strain>
    </source>
</reference>
<proteinExistence type="inferred from homology"/>
<evidence type="ECO:0000259" key="7">
    <source>
        <dbReference type="Pfam" id="PF07970"/>
    </source>
</evidence>
<keyword evidence="10" id="KW-1185">Reference proteome</keyword>
<evidence type="ECO:0000256" key="6">
    <source>
        <dbReference type="SAM" id="Phobius"/>
    </source>
</evidence>
<dbReference type="InterPro" id="IPR039542">
    <property type="entry name" value="Erv_N"/>
</dbReference>
<dbReference type="GO" id="GO:0016020">
    <property type="term" value="C:membrane"/>
    <property type="evidence" value="ECO:0007669"/>
    <property type="project" value="UniProtKB-SubCell"/>
</dbReference>
<dbReference type="PaxDb" id="2850-Phatr9509"/>
<name>B7FPS4_PHATC</name>
<dbReference type="KEGG" id="pti:PHATRDRAFT_9509"/>
<dbReference type="GO" id="GO:0030134">
    <property type="term" value="C:COPII-coated ER to Golgi transport vesicle"/>
    <property type="evidence" value="ECO:0007669"/>
    <property type="project" value="TreeGrafter"/>
</dbReference>
<dbReference type="PANTHER" id="PTHR10984">
    <property type="entry name" value="ENDOPLASMIC RETICULUM-GOLGI INTERMEDIATE COMPARTMENT PROTEIN"/>
    <property type="match status" value="1"/>
</dbReference>
<protein>
    <submittedName>
        <fullName evidence="9">Uncharacterized protein</fullName>
    </submittedName>
</protein>
<keyword evidence="3 6" id="KW-0812">Transmembrane</keyword>
<dbReference type="PANTHER" id="PTHR10984:SF25">
    <property type="entry name" value="ENDOPLASMIC RETICULUM-GOLGI INTERMEDIATE COMPARTMENT PROTEIN 3"/>
    <property type="match status" value="1"/>
</dbReference>
<dbReference type="Proteomes" id="UP000000759">
    <property type="component" value="Chromosome 1"/>
</dbReference>
<dbReference type="eggNOG" id="KOG2667">
    <property type="taxonomic scope" value="Eukaryota"/>
</dbReference>
<gene>
    <name evidence="9" type="ORF">PHATRDRAFT_9509</name>
</gene>
<feature type="transmembrane region" description="Helical" evidence="6">
    <location>
        <begin position="367"/>
        <end position="393"/>
    </location>
</feature>